<dbReference type="KEGG" id="caj:CIG1485E_1407"/>
<reference evidence="2" key="1">
    <citation type="journal article" date="2014" name="Genome Announc.">
        <title>Complete Genome Sequence of Campylobacter iguaniorum Strain 1485ET, Isolated from a Bearded Dragon (Pogona vitticeps).</title>
        <authorList>
            <person name="Gilbert M.J."/>
            <person name="Miller W.G."/>
            <person name="Yee E."/>
            <person name="Kik M."/>
            <person name="Wagenaar J.A."/>
            <person name="Duim B."/>
        </authorList>
    </citation>
    <scope>NUCLEOTIDE SEQUENCE [LARGE SCALE GENOMIC DNA]</scope>
    <source>
        <strain evidence="2">1485E</strain>
    </source>
</reference>
<dbReference type="OrthoDB" id="1865at2"/>
<evidence type="ECO:0000313" key="2">
    <source>
        <dbReference type="Proteomes" id="UP000028486"/>
    </source>
</evidence>
<dbReference type="AlphaFoldDB" id="A0A076FAI2"/>
<dbReference type="InterPro" id="IPR009367">
    <property type="entry name" value="Elm1-like"/>
</dbReference>
<keyword evidence="2" id="KW-1185">Reference proteome</keyword>
<organism evidence="1 2">
    <name type="scientific">Campylobacter iguaniorum</name>
    <dbReference type="NCBI Taxonomy" id="1244531"/>
    <lineage>
        <taxon>Bacteria</taxon>
        <taxon>Pseudomonadati</taxon>
        <taxon>Campylobacterota</taxon>
        <taxon>Epsilonproteobacteria</taxon>
        <taxon>Campylobacterales</taxon>
        <taxon>Campylobacteraceae</taxon>
        <taxon>Campylobacter</taxon>
    </lineage>
</organism>
<sequence length="293" mass="33192">MRALILSDGRIGHENQPIAFCKLKNIDYDILYVSYKLKILKTLSYILDFFGVYIKIFGSELVSNSYDIVVGAGSGTYYPLKFYAKKLNAKSVAMMNAKGYKNSFDLMFVMSHDAKNLAPNSILLPVNANYKSQNHFYKPSKPAISFIIGGTNKNSQFDEAKVLQTIKEIMSKFKDHEKLITTSPRTPKSLENELEKLNFDYSVIYSKNKINPIDDFLEFSDYTFITSDSTSMISQAVCWGNANAQVINYQKDGSKFGKFISNLAQKGYLHIYDGSVQKTTKFDLISAFKKVNL</sequence>
<proteinExistence type="predicted"/>
<dbReference type="Pfam" id="PF06258">
    <property type="entry name" value="Mito_fiss_Elm1"/>
    <property type="match status" value="1"/>
</dbReference>
<dbReference type="Proteomes" id="UP000028486">
    <property type="component" value="Chromosome"/>
</dbReference>
<dbReference type="EMBL" id="CP009043">
    <property type="protein sequence ID" value="AII15230.1"/>
    <property type="molecule type" value="Genomic_DNA"/>
</dbReference>
<name>A0A076FAI2_9BACT</name>
<gene>
    <name evidence="1" type="ORF">CIG1485E_1407</name>
</gene>
<dbReference type="STRING" id="1244531.CIG2463D_1597"/>
<dbReference type="HOGENOM" id="CLU_071772_0_0_7"/>
<dbReference type="RefSeq" id="WP_038454941.1">
    <property type="nucleotide sequence ID" value="NZ_CP009043.1"/>
</dbReference>
<accession>A0A076FAI2</accession>
<evidence type="ECO:0000313" key="1">
    <source>
        <dbReference type="EMBL" id="AII15230.1"/>
    </source>
</evidence>
<dbReference type="eggNOG" id="COG3660">
    <property type="taxonomic scope" value="Bacteria"/>
</dbReference>
<protein>
    <submittedName>
        <fullName evidence="1">Mitochondrial fission domain protein</fullName>
    </submittedName>
</protein>